<dbReference type="KEGG" id="rom:EI983_01125"/>
<dbReference type="InterPro" id="IPR050679">
    <property type="entry name" value="Bact_HTH_transcr_reg"/>
</dbReference>
<accession>A0A6I6ILK7</accession>
<dbReference type="Gene3D" id="1.10.10.10">
    <property type="entry name" value="Winged helix-like DNA-binding domain superfamily/Winged helix DNA-binding domain"/>
    <property type="match status" value="1"/>
</dbReference>
<evidence type="ECO:0000256" key="3">
    <source>
        <dbReference type="ARBA" id="ARBA00023163"/>
    </source>
</evidence>
<dbReference type="SUPFAM" id="SSF46785">
    <property type="entry name" value="Winged helix' DNA-binding domain"/>
    <property type="match status" value="1"/>
</dbReference>
<dbReference type="Proteomes" id="UP000428330">
    <property type="component" value="Chromosome"/>
</dbReference>
<dbReference type="SMART" id="SM00866">
    <property type="entry name" value="UTRA"/>
    <property type="match status" value="1"/>
</dbReference>
<dbReference type="Pfam" id="PF00392">
    <property type="entry name" value="GntR"/>
    <property type="match status" value="1"/>
</dbReference>
<dbReference type="GO" id="GO:0045892">
    <property type="term" value="P:negative regulation of DNA-templated transcription"/>
    <property type="evidence" value="ECO:0007669"/>
    <property type="project" value="TreeGrafter"/>
</dbReference>
<dbReference type="CDD" id="cd07377">
    <property type="entry name" value="WHTH_GntR"/>
    <property type="match status" value="1"/>
</dbReference>
<sequence length="235" mass="26326">MTTRVAAEPLFRQIVEDLKRLIDEGNLPEHAPLPSERVVAEHHDVSRMTARRALEAIEAEGLAYSKDRQGRFVSPRRLNYDVNSMESFAERAARDGIAVEAERVSTRQIPASPERARALQVEPGTALVETCRLFRRDGHATFLETETVILAHCEALGAAPPQEQRYSPLGHMADIVIRMRAMEPEEADLLGAMPHQPGIEQLQQVRDAEGLLICHVRQIWRGELAQFSARALLAE</sequence>
<protein>
    <submittedName>
        <fullName evidence="5">GntR family transcriptional regulator</fullName>
    </submittedName>
</protein>
<dbReference type="SUPFAM" id="SSF64288">
    <property type="entry name" value="Chorismate lyase-like"/>
    <property type="match status" value="1"/>
</dbReference>
<dbReference type="GO" id="GO:0003700">
    <property type="term" value="F:DNA-binding transcription factor activity"/>
    <property type="evidence" value="ECO:0007669"/>
    <property type="project" value="InterPro"/>
</dbReference>
<feature type="domain" description="HTH gntR-type" evidence="4">
    <location>
        <begin position="8"/>
        <end position="76"/>
    </location>
</feature>
<evidence type="ECO:0000313" key="6">
    <source>
        <dbReference type="Proteomes" id="UP000428330"/>
    </source>
</evidence>
<dbReference type="SMART" id="SM00345">
    <property type="entry name" value="HTH_GNTR"/>
    <property type="match status" value="1"/>
</dbReference>
<name>A0A6I6ILK7_9RHOB</name>
<dbReference type="PRINTS" id="PR00035">
    <property type="entry name" value="HTHGNTR"/>
</dbReference>
<evidence type="ECO:0000256" key="2">
    <source>
        <dbReference type="ARBA" id="ARBA00023125"/>
    </source>
</evidence>
<dbReference type="InterPro" id="IPR000524">
    <property type="entry name" value="Tscrpt_reg_HTH_GntR"/>
</dbReference>
<dbReference type="InterPro" id="IPR028978">
    <property type="entry name" value="Chorismate_lyase_/UTRA_dom_sf"/>
</dbReference>
<keyword evidence="6" id="KW-1185">Reference proteome</keyword>
<dbReference type="RefSeq" id="WP_157705458.1">
    <property type="nucleotide sequence ID" value="NZ_CP034348.1"/>
</dbReference>
<keyword evidence="3" id="KW-0804">Transcription</keyword>
<organism evidence="5 6">
    <name type="scientific">Roseovarius faecimaris</name>
    <dbReference type="NCBI Taxonomy" id="2494550"/>
    <lineage>
        <taxon>Bacteria</taxon>
        <taxon>Pseudomonadati</taxon>
        <taxon>Pseudomonadota</taxon>
        <taxon>Alphaproteobacteria</taxon>
        <taxon>Rhodobacterales</taxon>
        <taxon>Roseobacteraceae</taxon>
        <taxon>Roseovarius</taxon>
    </lineage>
</organism>
<dbReference type="Gene3D" id="3.40.1410.10">
    <property type="entry name" value="Chorismate lyase-like"/>
    <property type="match status" value="1"/>
</dbReference>
<reference evidence="6" key="1">
    <citation type="submission" date="2018-12" db="EMBL/GenBank/DDBJ databases">
        <title>Complete genome sequence of Roseovarius sp. MME-070.</title>
        <authorList>
            <person name="Nam Y.-D."/>
            <person name="Kang J."/>
            <person name="Chung W.-H."/>
            <person name="Park Y.S."/>
        </authorList>
    </citation>
    <scope>NUCLEOTIDE SEQUENCE [LARGE SCALE GENOMIC DNA]</scope>
    <source>
        <strain evidence="6">MME-070</strain>
    </source>
</reference>
<dbReference type="PANTHER" id="PTHR44846:SF1">
    <property type="entry name" value="MANNOSYL-D-GLYCERATE TRANSPORT_METABOLISM SYSTEM REPRESSOR MNGR-RELATED"/>
    <property type="match status" value="1"/>
</dbReference>
<dbReference type="EMBL" id="CP034348">
    <property type="protein sequence ID" value="QGX96954.1"/>
    <property type="molecule type" value="Genomic_DNA"/>
</dbReference>
<dbReference type="PANTHER" id="PTHR44846">
    <property type="entry name" value="MANNOSYL-D-GLYCERATE TRANSPORT/METABOLISM SYSTEM REPRESSOR MNGR-RELATED"/>
    <property type="match status" value="1"/>
</dbReference>
<evidence type="ECO:0000259" key="4">
    <source>
        <dbReference type="PROSITE" id="PS50949"/>
    </source>
</evidence>
<dbReference type="InterPro" id="IPR036388">
    <property type="entry name" value="WH-like_DNA-bd_sf"/>
</dbReference>
<evidence type="ECO:0000256" key="1">
    <source>
        <dbReference type="ARBA" id="ARBA00023015"/>
    </source>
</evidence>
<dbReference type="AlphaFoldDB" id="A0A6I6ILK7"/>
<dbReference type="PROSITE" id="PS50949">
    <property type="entry name" value="HTH_GNTR"/>
    <property type="match status" value="1"/>
</dbReference>
<dbReference type="GO" id="GO:0003677">
    <property type="term" value="F:DNA binding"/>
    <property type="evidence" value="ECO:0007669"/>
    <property type="project" value="UniProtKB-KW"/>
</dbReference>
<dbReference type="Pfam" id="PF07702">
    <property type="entry name" value="UTRA"/>
    <property type="match status" value="1"/>
</dbReference>
<gene>
    <name evidence="5" type="ORF">EI983_01125</name>
</gene>
<keyword evidence="2" id="KW-0238">DNA-binding</keyword>
<evidence type="ECO:0000313" key="5">
    <source>
        <dbReference type="EMBL" id="QGX96954.1"/>
    </source>
</evidence>
<dbReference type="OrthoDB" id="7173258at2"/>
<keyword evidence="1" id="KW-0805">Transcription regulation</keyword>
<dbReference type="InterPro" id="IPR011663">
    <property type="entry name" value="UTRA"/>
</dbReference>
<proteinExistence type="predicted"/>
<dbReference type="InterPro" id="IPR036390">
    <property type="entry name" value="WH_DNA-bd_sf"/>
</dbReference>